<accession>A0A915ZLQ9</accession>
<reference evidence="1" key="1">
    <citation type="submission" date="2020-05" db="EMBL/GenBank/DDBJ databases">
        <authorList>
            <person name="Rincon C."/>
            <person name="Sanders R I."/>
            <person name="Robbins C."/>
            <person name="Chaturvedi A."/>
        </authorList>
    </citation>
    <scope>NUCLEOTIDE SEQUENCE</scope>
    <source>
        <strain evidence="1">CHB12</strain>
    </source>
</reference>
<proteinExistence type="predicted"/>
<dbReference type="Proteomes" id="UP000684084">
    <property type="component" value="Unassembled WGS sequence"/>
</dbReference>
<name>A0A915ZLQ9_9GLOM</name>
<comment type="caution">
    <text evidence="1">The sequence shown here is derived from an EMBL/GenBank/DDBJ whole genome shotgun (WGS) entry which is preliminary data.</text>
</comment>
<dbReference type="OrthoDB" id="2393739at2759"/>
<evidence type="ECO:0000313" key="2">
    <source>
        <dbReference type="Proteomes" id="UP000684084"/>
    </source>
</evidence>
<dbReference type="VEuPathDB" id="FungiDB:RhiirFUN_023153"/>
<gene>
    <name evidence="1" type="ORF">CHRIB12_LOCUS16698</name>
</gene>
<dbReference type="VEuPathDB" id="FungiDB:RhiirFUN_022675"/>
<sequence length="395" mass="45458">MTDSTKSRKKLVYAEELNHIADLLETLPHSETTIAVLDDVHQKINHIRENDAIATQVRGIALKIPIGKVASMIVAMIPTRGDEGADQIAHLTHQSQHFLLERDVLNVYKQDDRAALRTFHSNTLIQISVSGTLTDDLFLLRELCDAYLNRTIDHKTRIEMLTKSFISIQSYDIFISMESLIQQRVSYRDKISRAGIIDTNRDRNSAAGYIFDIDGTSLPHKIIERLRIWPATDDIQECTRVAFNEALSLTKYIHTIFFKNNRRIIKKSKVNNNDIDNHEESSISEFIAHIEKMTDVIYDEEDNQHNELNELINTSDEASLNRSSIVGNAALEISRILSDSQNENDQLYEENSDDDENEEIIQQLPSFGEFPDIQYIIQHSRPIPITFHPFQQFFY</sequence>
<evidence type="ECO:0000313" key="1">
    <source>
        <dbReference type="EMBL" id="CAB5379598.1"/>
    </source>
</evidence>
<protein>
    <submittedName>
        <fullName evidence="1">Uncharacterized protein</fullName>
    </submittedName>
</protein>
<dbReference type="EMBL" id="CAGKOT010000041">
    <property type="protein sequence ID" value="CAB5379598.1"/>
    <property type="molecule type" value="Genomic_DNA"/>
</dbReference>
<organism evidence="1 2">
    <name type="scientific">Rhizophagus irregularis</name>
    <dbReference type="NCBI Taxonomy" id="588596"/>
    <lineage>
        <taxon>Eukaryota</taxon>
        <taxon>Fungi</taxon>
        <taxon>Fungi incertae sedis</taxon>
        <taxon>Mucoromycota</taxon>
        <taxon>Glomeromycotina</taxon>
        <taxon>Glomeromycetes</taxon>
        <taxon>Glomerales</taxon>
        <taxon>Glomeraceae</taxon>
        <taxon>Rhizophagus</taxon>
    </lineage>
</organism>
<dbReference type="AlphaFoldDB" id="A0A915ZLQ9"/>